<sequence>MRTMILAGALAALPAIAPAQNTGSMSINEWKEWAQLGVHQPETEDWDAIREAAKEEGALTVYASSSSISAVAEDFMKLYPEIEVSAFDLGSEKTIEKLMREHQAELYNVDVVTTGGAAQMVYELLPQDSIVNYVPRYLADDIPEDLQQPLLTQMVEATVLFYNTETYPDGPPISNIWELTEPEWSKRVGMKSPLGSLTTLALIANLVEHGDAFDAAYESHTGKPLEYSDGIGNGAYEFFHRLIGNDLVIYNSGSKLAAASGLSGQEAPPITFSSMHYINKNDSDGYKNGILYDIEPSGVFAYSTYTSIAGRAPHPNAAKLFVAFQMGSDELTADTTIQGELREGENLELLEGMGPYFKVGTFSPRNDVPTPEGAEVWPKVNKFWGTPAFQRDNVALVADFWVYETSQ</sequence>
<dbReference type="EMBL" id="FOZW01000015">
    <property type="protein sequence ID" value="SFT21025.1"/>
    <property type="molecule type" value="Genomic_DNA"/>
</dbReference>
<dbReference type="RefSeq" id="WP_245696231.1">
    <property type="nucleotide sequence ID" value="NZ_FNCL01000018.1"/>
</dbReference>
<accession>A0A1I6W4X6</accession>
<evidence type="ECO:0000256" key="1">
    <source>
        <dbReference type="ARBA" id="ARBA00022729"/>
    </source>
</evidence>
<proteinExistence type="predicted"/>
<protein>
    <submittedName>
        <fullName evidence="3">Iron(III) transport system substrate-binding protein</fullName>
    </submittedName>
</protein>
<keyword evidence="1 2" id="KW-0732">Signal</keyword>
<feature type="chain" id="PRO_5011636551" evidence="2">
    <location>
        <begin position="20"/>
        <end position="407"/>
    </location>
</feature>
<evidence type="ECO:0000313" key="4">
    <source>
        <dbReference type="Proteomes" id="UP000199392"/>
    </source>
</evidence>
<keyword evidence="4" id="KW-1185">Reference proteome</keyword>
<dbReference type="Gene3D" id="3.40.190.10">
    <property type="entry name" value="Periplasmic binding protein-like II"/>
    <property type="match status" value="2"/>
</dbReference>
<dbReference type="PANTHER" id="PTHR30006">
    <property type="entry name" value="THIAMINE-BINDING PERIPLASMIC PROTEIN-RELATED"/>
    <property type="match status" value="1"/>
</dbReference>
<evidence type="ECO:0000256" key="2">
    <source>
        <dbReference type="SAM" id="SignalP"/>
    </source>
</evidence>
<dbReference type="STRING" id="311180.SAMN04488050_11519"/>
<evidence type="ECO:0000313" key="3">
    <source>
        <dbReference type="EMBL" id="SFT21025.1"/>
    </source>
</evidence>
<gene>
    <name evidence="3" type="ORF">SAMN04488050_11519</name>
</gene>
<organism evidence="3 4">
    <name type="scientific">Alloyangia pacifica</name>
    <dbReference type="NCBI Taxonomy" id="311180"/>
    <lineage>
        <taxon>Bacteria</taxon>
        <taxon>Pseudomonadati</taxon>
        <taxon>Pseudomonadota</taxon>
        <taxon>Alphaproteobacteria</taxon>
        <taxon>Rhodobacterales</taxon>
        <taxon>Roseobacteraceae</taxon>
        <taxon>Alloyangia</taxon>
    </lineage>
</organism>
<dbReference type="AlphaFoldDB" id="A0A1I6W4X6"/>
<dbReference type="Proteomes" id="UP000199392">
    <property type="component" value="Unassembled WGS sequence"/>
</dbReference>
<name>A0A1I6W4X6_9RHOB</name>
<reference evidence="4" key="1">
    <citation type="submission" date="2016-10" db="EMBL/GenBank/DDBJ databases">
        <authorList>
            <person name="Varghese N."/>
            <person name="Submissions S."/>
        </authorList>
    </citation>
    <scope>NUCLEOTIDE SEQUENCE [LARGE SCALE GENOMIC DNA]</scope>
    <source>
        <strain evidence="4">DSM 26894</strain>
    </source>
</reference>
<feature type="signal peptide" evidence="2">
    <location>
        <begin position="1"/>
        <end position="19"/>
    </location>
</feature>
<dbReference type="SUPFAM" id="SSF53850">
    <property type="entry name" value="Periplasmic binding protein-like II"/>
    <property type="match status" value="1"/>
</dbReference>